<feature type="region of interest" description="Disordered" evidence="1">
    <location>
        <begin position="220"/>
        <end position="290"/>
    </location>
</feature>
<name>A0A5M6BSM0_9TREE</name>
<feature type="region of interest" description="Disordered" evidence="1">
    <location>
        <begin position="1"/>
        <end position="28"/>
    </location>
</feature>
<dbReference type="EMBL" id="CP144054">
    <property type="protein sequence ID" value="WWD17658.1"/>
    <property type="molecule type" value="Genomic_DNA"/>
</dbReference>
<dbReference type="GeneID" id="43591161"/>
<keyword evidence="3" id="KW-1185">Reference proteome</keyword>
<dbReference type="KEGG" id="ksn:43591161"/>
<evidence type="ECO:0000313" key="2">
    <source>
        <dbReference type="EMBL" id="WWD17658.1"/>
    </source>
</evidence>
<organism evidence="2 3">
    <name type="scientific">Kwoniella shandongensis</name>
    <dbReference type="NCBI Taxonomy" id="1734106"/>
    <lineage>
        <taxon>Eukaryota</taxon>
        <taxon>Fungi</taxon>
        <taxon>Dikarya</taxon>
        <taxon>Basidiomycota</taxon>
        <taxon>Agaricomycotina</taxon>
        <taxon>Tremellomycetes</taxon>
        <taxon>Tremellales</taxon>
        <taxon>Cryptococcaceae</taxon>
        <taxon>Kwoniella</taxon>
    </lineage>
</organism>
<protein>
    <submittedName>
        <fullName evidence="2">Uncharacterized protein</fullName>
    </submittedName>
</protein>
<feature type="compositionally biased region" description="Low complexity" evidence="1">
    <location>
        <begin position="328"/>
        <end position="347"/>
    </location>
</feature>
<accession>A0A5M6BSM0</accession>
<feature type="compositionally biased region" description="Gly residues" evidence="1">
    <location>
        <begin position="1"/>
        <end position="11"/>
    </location>
</feature>
<dbReference type="Proteomes" id="UP000322225">
    <property type="component" value="Chromosome 4"/>
</dbReference>
<feature type="region of interest" description="Disordered" evidence="1">
    <location>
        <begin position="320"/>
        <end position="380"/>
    </location>
</feature>
<feature type="compositionally biased region" description="Gly residues" evidence="1">
    <location>
        <begin position="256"/>
        <end position="284"/>
    </location>
</feature>
<feature type="region of interest" description="Disordered" evidence="1">
    <location>
        <begin position="42"/>
        <end position="112"/>
    </location>
</feature>
<evidence type="ECO:0000313" key="3">
    <source>
        <dbReference type="Proteomes" id="UP000322225"/>
    </source>
</evidence>
<sequence>MDLGAPIGGAPTGEHGRGTGLSGGHGIATSANTQAGQFASEERSGFNGGVGGEHASAGIPKGTPIADKFTSSSSSGAGGVASGNIPEPYGNTSSTTGHHGHGLGQHGKLDNSLDRYEGEQNAATGAGIGSGRGNLSSGITGALDGASGHQHHSHGSTGETVSGAYAGSGTRDALTGESNAHTTGAGVGHLAENLHGSSHPHGPRDAALAGTAAGAGALAGGAAYESQSHSHHHHSTTGDGVTSGAGAAAPLTRGEGVAGYGQGQVPGIGGESGSGVGPSSGSGLTGQHQAGYGGNTGTGLAGAGAAGVAGVGAGAAGLAGSGHHHGNKTGTTGTTGTSGTQSGSHSTAEAQHSHKELDTGGPHSLVFQESTGQYVHRRDL</sequence>
<reference evidence="2" key="1">
    <citation type="submission" date="2017-08" db="EMBL/GenBank/DDBJ databases">
        <authorList>
            <person name="Cuomo C."/>
            <person name="Billmyre B."/>
            <person name="Heitman J."/>
        </authorList>
    </citation>
    <scope>NUCLEOTIDE SEQUENCE</scope>
    <source>
        <strain evidence="2">CBS 12478</strain>
    </source>
</reference>
<dbReference type="OrthoDB" id="2564890at2759"/>
<gene>
    <name evidence="2" type="ORF">CI109_102099</name>
</gene>
<dbReference type="RefSeq" id="XP_031858774.1">
    <property type="nucleotide sequence ID" value="XM_032006993.1"/>
</dbReference>
<reference evidence="2" key="2">
    <citation type="submission" date="2024-01" db="EMBL/GenBank/DDBJ databases">
        <title>Comparative genomics of Cryptococcus and Kwoniella reveals pathogenesis evolution and contrasting modes of karyotype evolution via chromosome fusion or intercentromeric recombination.</title>
        <authorList>
            <person name="Coelho M.A."/>
            <person name="David-Palma M."/>
            <person name="Shea T."/>
            <person name="Bowers K."/>
            <person name="McGinley-Smith S."/>
            <person name="Mohammad A.W."/>
            <person name="Gnirke A."/>
            <person name="Yurkov A.M."/>
            <person name="Nowrousian M."/>
            <person name="Sun S."/>
            <person name="Cuomo C.A."/>
            <person name="Heitman J."/>
        </authorList>
    </citation>
    <scope>NUCLEOTIDE SEQUENCE</scope>
    <source>
        <strain evidence="2">CBS 12478</strain>
    </source>
</reference>
<evidence type="ECO:0000256" key="1">
    <source>
        <dbReference type="SAM" id="MobiDB-lite"/>
    </source>
</evidence>
<proteinExistence type="predicted"/>
<feature type="region of interest" description="Disordered" evidence="1">
    <location>
        <begin position="139"/>
        <end position="208"/>
    </location>
</feature>
<dbReference type="AlphaFoldDB" id="A0A5M6BSM0"/>